<proteinExistence type="predicted"/>
<dbReference type="Proteomes" id="UP000309788">
    <property type="component" value="Unassembled WGS sequence"/>
</dbReference>
<keyword evidence="2" id="KW-1185">Reference proteome</keyword>
<name>A0A5R9KIR6_9BACT</name>
<reference evidence="1 2" key="1">
    <citation type="submission" date="2019-05" db="EMBL/GenBank/DDBJ databases">
        <authorList>
            <person name="Qu J.-H."/>
        </authorList>
    </citation>
    <scope>NUCLEOTIDE SEQUENCE [LARGE SCALE GENOMIC DNA]</scope>
    <source>
        <strain evidence="1 2">Z12</strain>
    </source>
</reference>
<evidence type="ECO:0000313" key="2">
    <source>
        <dbReference type="Proteomes" id="UP000309788"/>
    </source>
</evidence>
<gene>
    <name evidence="1" type="ORF">FEM55_02695</name>
</gene>
<dbReference type="EMBL" id="VCEI01000011">
    <property type="protein sequence ID" value="TLU96074.1"/>
    <property type="molecule type" value="Genomic_DNA"/>
</dbReference>
<evidence type="ECO:0000313" key="1">
    <source>
        <dbReference type="EMBL" id="TLU96074.1"/>
    </source>
</evidence>
<sequence length="79" mass="9387">MEPTDKQSEEEKRLIEQNQLRSTALTAKHQAEILECELNNASEEYKSKMLLRHASELSRLSQEYFNQWIDFTERQKKTG</sequence>
<organism evidence="1 2">
    <name type="scientific">Dyadobacter sediminis</name>
    <dbReference type="NCBI Taxonomy" id="1493691"/>
    <lineage>
        <taxon>Bacteria</taxon>
        <taxon>Pseudomonadati</taxon>
        <taxon>Bacteroidota</taxon>
        <taxon>Cytophagia</taxon>
        <taxon>Cytophagales</taxon>
        <taxon>Spirosomataceae</taxon>
        <taxon>Dyadobacter</taxon>
    </lineage>
</organism>
<comment type="caution">
    <text evidence="1">The sequence shown here is derived from an EMBL/GenBank/DDBJ whole genome shotgun (WGS) entry which is preliminary data.</text>
</comment>
<dbReference type="AlphaFoldDB" id="A0A5R9KIR6"/>
<dbReference type="OrthoDB" id="9873148at2"/>
<protein>
    <submittedName>
        <fullName evidence="1">Uncharacterized protein</fullName>
    </submittedName>
</protein>
<dbReference type="RefSeq" id="WP_138279769.1">
    <property type="nucleotide sequence ID" value="NZ_BMGE01000001.1"/>
</dbReference>
<accession>A0A5R9KIR6</accession>